<dbReference type="RefSeq" id="WP_163609698.1">
    <property type="nucleotide sequence ID" value="NZ_JAAGWB010000012.1"/>
</dbReference>
<reference evidence="3 5" key="2">
    <citation type="submission" date="2020-02" db="EMBL/GenBank/DDBJ databases">
        <title>The WGS of Modestobacter muralis DSM 100205.</title>
        <authorList>
            <person name="Jiang Z."/>
        </authorList>
    </citation>
    <scope>NUCLEOTIDE SEQUENCE [LARGE SCALE GENOMIC DNA]</scope>
    <source>
        <strain evidence="3 5">DSM 100205</strain>
    </source>
</reference>
<protein>
    <submittedName>
        <fullName evidence="3">Uncharacterized protein</fullName>
    </submittedName>
</protein>
<accession>A0A6P0H5R9</accession>
<evidence type="ECO:0000313" key="5">
    <source>
        <dbReference type="Proteomes" id="UP000471152"/>
    </source>
</evidence>
<dbReference type="Proteomes" id="UP000468828">
    <property type="component" value="Unassembled WGS sequence"/>
</dbReference>
<proteinExistence type="predicted"/>
<evidence type="ECO:0000313" key="3">
    <source>
        <dbReference type="EMBL" id="NEN50056.1"/>
    </source>
</evidence>
<dbReference type="EMBL" id="JAAGWB010000012">
    <property type="protein sequence ID" value="NEN50056.1"/>
    <property type="molecule type" value="Genomic_DNA"/>
</dbReference>
<dbReference type="AlphaFoldDB" id="A0A6P0H5R9"/>
<reference evidence="2 4" key="1">
    <citation type="submission" date="2020-01" db="EMBL/GenBank/DDBJ databases">
        <title>the WGS Modestobacter muralis CPCC 204518.</title>
        <authorList>
            <person name="Jiang Z."/>
        </authorList>
    </citation>
    <scope>NUCLEOTIDE SEQUENCE [LARGE SCALE GENOMIC DNA]</scope>
    <source>
        <strain evidence="2 4">DSM 100205</strain>
    </source>
</reference>
<dbReference type="Proteomes" id="UP000471152">
    <property type="component" value="Unassembled WGS sequence"/>
</dbReference>
<keyword evidence="4" id="KW-1185">Reference proteome</keyword>
<organism evidence="3 5">
    <name type="scientific">Modestobacter muralis</name>
    <dbReference type="NCBI Taxonomy" id="1608614"/>
    <lineage>
        <taxon>Bacteria</taxon>
        <taxon>Bacillati</taxon>
        <taxon>Actinomycetota</taxon>
        <taxon>Actinomycetes</taxon>
        <taxon>Geodermatophilales</taxon>
        <taxon>Geodermatophilaceae</taxon>
        <taxon>Modestobacter</taxon>
    </lineage>
</organism>
<sequence>MADGPVLRCAQHREHVPDERDAVQVTPLAGDPTAEVDLAVLVGLPAAVRAREVVRLGYAGDQSPPEPVIRG</sequence>
<evidence type="ECO:0000313" key="2">
    <source>
        <dbReference type="EMBL" id="NEK93289.1"/>
    </source>
</evidence>
<evidence type="ECO:0000256" key="1">
    <source>
        <dbReference type="SAM" id="MobiDB-lite"/>
    </source>
</evidence>
<feature type="compositionally biased region" description="Basic and acidic residues" evidence="1">
    <location>
        <begin position="11"/>
        <end position="20"/>
    </location>
</feature>
<dbReference type="EMBL" id="JAAGWH010000012">
    <property type="protein sequence ID" value="NEK93289.1"/>
    <property type="molecule type" value="Genomic_DNA"/>
</dbReference>
<comment type="caution">
    <text evidence="3">The sequence shown here is derived from an EMBL/GenBank/DDBJ whole genome shotgun (WGS) entry which is preliminary data.</text>
</comment>
<name>A0A6P0H5R9_9ACTN</name>
<evidence type="ECO:0000313" key="4">
    <source>
        <dbReference type="Proteomes" id="UP000468828"/>
    </source>
</evidence>
<feature type="region of interest" description="Disordered" evidence="1">
    <location>
        <begin position="1"/>
        <end position="20"/>
    </location>
</feature>
<gene>
    <name evidence="3" type="ORF">G3R41_03720</name>
    <name evidence="2" type="ORF">GCU67_03720</name>
</gene>